<dbReference type="Pfam" id="PF00107">
    <property type="entry name" value="ADH_zinc_N"/>
    <property type="match status" value="1"/>
</dbReference>
<gene>
    <name evidence="4" type="ORF">DFR88_00320</name>
</gene>
<accession>A0A4D8SB89</accession>
<keyword evidence="1" id="KW-0521">NADP</keyword>
<keyword evidence="2" id="KW-0560">Oxidoreductase</keyword>
<dbReference type="SUPFAM" id="SSF50129">
    <property type="entry name" value="GroES-like"/>
    <property type="match status" value="1"/>
</dbReference>
<dbReference type="AlphaFoldDB" id="A0A4D8SB89"/>
<name>A0A4D8SB89_METPR</name>
<protein>
    <submittedName>
        <fullName evidence="4">Alcohol dehydrogenase</fullName>
    </submittedName>
</protein>
<dbReference type="InterPro" id="IPR011032">
    <property type="entry name" value="GroES-like_sf"/>
</dbReference>
<dbReference type="InterPro" id="IPR020843">
    <property type="entry name" value="ER"/>
</dbReference>
<dbReference type="EMBL" id="CP031156">
    <property type="protein sequence ID" value="QCO29118.1"/>
    <property type="molecule type" value="Genomic_DNA"/>
</dbReference>
<dbReference type="GO" id="GO:0070402">
    <property type="term" value="F:NADPH binding"/>
    <property type="evidence" value="ECO:0007669"/>
    <property type="project" value="TreeGrafter"/>
</dbReference>
<dbReference type="InterPro" id="IPR013154">
    <property type="entry name" value="ADH-like_N"/>
</dbReference>
<dbReference type="SUPFAM" id="SSF51735">
    <property type="entry name" value="NAD(P)-binding Rossmann-fold domains"/>
    <property type="match status" value="1"/>
</dbReference>
<dbReference type="KEGG" id="mpru:DFR88_00320"/>
<dbReference type="Proteomes" id="UP000298568">
    <property type="component" value="Chromosome"/>
</dbReference>
<dbReference type="InterPro" id="IPR036291">
    <property type="entry name" value="NAD(P)-bd_dom_sf"/>
</dbReference>
<evidence type="ECO:0000313" key="4">
    <source>
        <dbReference type="EMBL" id="QCO29118.1"/>
    </source>
</evidence>
<dbReference type="SMART" id="SM00829">
    <property type="entry name" value="PKS_ER"/>
    <property type="match status" value="1"/>
</dbReference>
<dbReference type="Pfam" id="PF08240">
    <property type="entry name" value="ADH_N"/>
    <property type="match status" value="1"/>
</dbReference>
<sequence length="341" mass="37674">MKALLIEGPGILEVKDIDMPTVGPSDVLIKVKIVGIHPQDYYMAKNLTTQGHKINPMPHIPGEEIAGIVEKVGDKVKSVKKGDRVIVYHRIHDGTCDMCITGHEQLCRNGGRFGINDNGGLAEYIAIPERNVIKIPEDIDWEIAASLPVSSLTPYHALNEAKLSAGEYLVVIGASGNTGMFAVQLGKIFGAIVIASSRKDRGWLKEFGVDYVVTLDNLEEEVKKITLGRMADVVLDSIGKETWKKSLSVVGTTGRWVTFGALTGGEFEDEPLDVSPIYLYRFERKIIGVRGGKKAELHRLVNLANRIRVKTWRKYKLEDAPKAIEAIMSPDRDGRIFVETN</sequence>
<proteinExistence type="predicted"/>
<evidence type="ECO:0000256" key="1">
    <source>
        <dbReference type="ARBA" id="ARBA00022857"/>
    </source>
</evidence>
<keyword evidence="5" id="KW-1185">Reference proteome</keyword>
<dbReference type="GeneID" id="59455289"/>
<evidence type="ECO:0000313" key="5">
    <source>
        <dbReference type="Proteomes" id="UP000298568"/>
    </source>
</evidence>
<dbReference type="RefSeq" id="WP_193453328.1">
    <property type="nucleotide sequence ID" value="NZ_CP031156.1"/>
</dbReference>
<organism evidence="4 5">
    <name type="scientific">Metallosphaera prunae</name>
    <dbReference type="NCBI Taxonomy" id="47304"/>
    <lineage>
        <taxon>Archaea</taxon>
        <taxon>Thermoproteota</taxon>
        <taxon>Thermoprotei</taxon>
        <taxon>Sulfolobales</taxon>
        <taxon>Sulfolobaceae</taxon>
        <taxon>Metallosphaera</taxon>
    </lineage>
</organism>
<dbReference type="InterPro" id="IPR013149">
    <property type="entry name" value="ADH-like_C"/>
</dbReference>
<evidence type="ECO:0000256" key="2">
    <source>
        <dbReference type="ARBA" id="ARBA00023002"/>
    </source>
</evidence>
<dbReference type="GO" id="GO:0016651">
    <property type="term" value="F:oxidoreductase activity, acting on NAD(P)H"/>
    <property type="evidence" value="ECO:0007669"/>
    <property type="project" value="TreeGrafter"/>
</dbReference>
<feature type="domain" description="Enoyl reductase (ER)" evidence="3">
    <location>
        <begin position="10"/>
        <end position="338"/>
    </location>
</feature>
<reference evidence="4 5" key="1">
    <citation type="submission" date="2018-07" db="EMBL/GenBank/DDBJ databases">
        <title>Complete Genome Sequences of Extremely Thermoacidophilic, Metal-Mobilizing Type-Strain Members of the Archaeal Family Sulfolobaceae: Acidianus brierleyi DSM-1651T, Acidianus sulfidivorans DSM-18786T, Metallosphaera hakonensis DSM-7519T, and Metallosphaera prunae DSM-10039T.</title>
        <authorList>
            <person name="Counts J.A."/>
            <person name="Kelly R.M."/>
        </authorList>
    </citation>
    <scope>NUCLEOTIDE SEQUENCE [LARGE SCALE GENOMIC DNA]</scope>
    <source>
        <strain evidence="4 5">Ron 12/II</strain>
    </source>
</reference>
<dbReference type="PANTHER" id="PTHR48106">
    <property type="entry name" value="QUINONE OXIDOREDUCTASE PIG3-RELATED"/>
    <property type="match status" value="1"/>
</dbReference>
<dbReference type="Gene3D" id="3.90.180.10">
    <property type="entry name" value="Medium-chain alcohol dehydrogenases, catalytic domain"/>
    <property type="match status" value="1"/>
</dbReference>
<evidence type="ECO:0000259" key="3">
    <source>
        <dbReference type="SMART" id="SM00829"/>
    </source>
</evidence>